<keyword evidence="6" id="KW-0472">Membrane</keyword>
<comment type="similarity">
    <text evidence="2">Belongs to the glycosyltransferase 47 family.</text>
</comment>
<proteinExistence type="inferred from homology"/>
<organism evidence="8 9">
    <name type="scientific">Fraxinus pennsylvanica</name>
    <dbReference type="NCBI Taxonomy" id="56036"/>
    <lineage>
        <taxon>Eukaryota</taxon>
        <taxon>Viridiplantae</taxon>
        <taxon>Streptophyta</taxon>
        <taxon>Embryophyta</taxon>
        <taxon>Tracheophyta</taxon>
        <taxon>Spermatophyta</taxon>
        <taxon>Magnoliopsida</taxon>
        <taxon>eudicotyledons</taxon>
        <taxon>Gunneridae</taxon>
        <taxon>Pentapetalae</taxon>
        <taxon>asterids</taxon>
        <taxon>lamiids</taxon>
        <taxon>Lamiales</taxon>
        <taxon>Oleaceae</taxon>
        <taxon>Oleeae</taxon>
        <taxon>Fraxinus</taxon>
    </lineage>
</organism>
<evidence type="ECO:0000259" key="7">
    <source>
        <dbReference type="Pfam" id="PF03016"/>
    </source>
</evidence>
<evidence type="ECO:0000256" key="3">
    <source>
        <dbReference type="ARBA" id="ARBA00022676"/>
    </source>
</evidence>
<evidence type="ECO:0000256" key="5">
    <source>
        <dbReference type="ARBA" id="ARBA00023034"/>
    </source>
</evidence>
<keyword evidence="5" id="KW-0333">Golgi apparatus</keyword>
<evidence type="ECO:0000256" key="6">
    <source>
        <dbReference type="SAM" id="Phobius"/>
    </source>
</evidence>
<dbReference type="AlphaFoldDB" id="A0AAD2DVK5"/>
<gene>
    <name evidence="8" type="ORF">FPE_LOCUS13778</name>
</gene>
<dbReference type="GO" id="GO:0000139">
    <property type="term" value="C:Golgi membrane"/>
    <property type="evidence" value="ECO:0007669"/>
    <property type="project" value="UniProtKB-SubCell"/>
</dbReference>
<keyword evidence="9" id="KW-1185">Reference proteome</keyword>
<dbReference type="GO" id="GO:0016757">
    <property type="term" value="F:glycosyltransferase activity"/>
    <property type="evidence" value="ECO:0007669"/>
    <property type="project" value="UniProtKB-KW"/>
</dbReference>
<dbReference type="Pfam" id="PF03016">
    <property type="entry name" value="Exostosin_GT47"/>
    <property type="match status" value="1"/>
</dbReference>
<name>A0AAD2DVK5_9LAMI</name>
<dbReference type="InterPro" id="IPR040911">
    <property type="entry name" value="Exostosin_GT47"/>
</dbReference>
<sequence>MKHTVSDYIHLLAGNIPIGIVALAPIISCLLATIGNSVRALCNASTSEEFDPTKDVSIPEINLPGGRMNGLIGSPSPSRRTILVFFAGGLHGPIRPILLEHWEHKDDEDVQFHSPRMVEALYTGCVPVIIKDHYVAPFSEVLNLKSFAVEIPVVEIPNLKKILTGISKR</sequence>
<keyword evidence="3" id="KW-0328">Glycosyltransferase</keyword>
<evidence type="ECO:0000256" key="4">
    <source>
        <dbReference type="ARBA" id="ARBA00022968"/>
    </source>
</evidence>
<evidence type="ECO:0000313" key="9">
    <source>
        <dbReference type="Proteomes" id="UP000834106"/>
    </source>
</evidence>
<keyword evidence="4" id="KW-0735">Signal-anchor</keyword>
<dbReference type="Proteomes" id="UP000834106">
    <property type="component" value="Chromosome 8"/>
</dbReference>
<dbReference type="PANTHER" id="PTHR11062">
    <property type="entry name" value="EXOSTOSIN HEPARAN SULFATE GLYCOSYLTRANSFERASE -RELATED"/>
    <property type="match status" value="1"/>
</dbReference>
<comment type="subcellular location">
    <subcellularLocation>
        <location evidence="1">Golgi apparatus membrane</location>
        <topology evidence="1">Single-pass type II membrane protein</topology>
    </subcellularLocation>
</comment>
<dbReference type="InterPro" id="IPR004263">
    <property type="entry name" value="Exostosin"/>
</dbReference>
<reference evidence="8" key="1">
    <citation type="submission" date="2023-05" db="EMBL/GenBank/DDBJ databases">
        <authorList>
            <person name="Huff M."/>
        </authorList>
    </citation>
    <scope>NUCLEOTIDE SEQUENCE</scope>
</reference>
<evidence type="ECO:0000256" key="1">
    <source>
        <dbReference type="ARBA" id="ARBA00004323"/>
    </source>
</evidence>
<keyword evidence="6" id="KW-1133">Transmembrane helix</keyword>
<feature type="domain" description="Exostosin GT47" evidence="7">
    <location>
        <begin position="112"/>
        <end position="164"/>
    </location>
</feature>
<protein>
    <recommendedName>
        <fullName evidence="7">Exostosin GT47 domain-containing protein</fullName>
    </recommendedName>
</protein>
<keyword evidence="3" id="KW-0808">Transferase</keyword>
<accession>A0AAD2DVK5</accession>
<feature type="transmembrane region" description="Helical" evidence="6">
    <location>
        <begin position="12"/>
        <end position="34"/>
    </location>
</feature>
<dbReference type="EMBL" id="OU503043">
    <property type="protein sequence ID" value="CAI9766348.1"/>
    <property type="molecule type" value="Genomic_DNA"/>
</dbReference>
<dbReference type="PANTHER" id="PTHR11062:SF207">
    <property type="entry name" value="OS07G0188700 PROTEIN"/>
    <property type="match status" value="1"/>
</dbReference>
<evidence type="ECO:0000313" key="8">
    <source>
        <dbReference type="EMBL" id="CAI9766348.1"/>
    </source>
</evidence>
<evidence type="ECO:0000256" key="2">
    <source>
        <dbReference type="ARBA" id="ARBA00010271"/>
    </source>
</evidence>
<keyword evidence="6" id="KW-0812">Transmembrane</keyword>